<keyword evidence="2" id="KW-1185">Reference proteome</keyword>
<dbReference type="RefSeq" id="WP_244906348.1">
    <property type="nucleotide sequence ID" value="NZ_BHZF01000009.1"/>
</dbReference>
<dbReference type="AlphaFoldDB" id="A0A368ZW19"/>
<dbReference type="Proteomes" id="UP000253517">
    <property type="component" value="Unassembled WGS sequence"/>
</dbReference>
<gene>
    <name evidence="1" type="ORF">DES35_1144</name>
</gene>
<reference evidence="1 2" key="1">
    <citation type="submission" date="2018-07" db="EMBL/GenBank/DDBJ databases">
        <title>Genomic Encyclopedia of Type Strains, Phase IV (KMG-IV): sequencing the most valuable type-strain genomes for metagenomic binning, comparative biology and taxonomic classification.</title>
        <authorList>
            <person name="Goeker M."/>
        </authorList>
    </citation>
    <scope>NUCLEOTIDE SEQUENCE [LARGE SCALE GENOMIC DNA]</scope>
    <source>
        <strain evidence="1 2">DSM 21410</strain>
    </source>
</reference>
<proteinExistence type="predicted"/>
<evidence type="ECO:0000313" key="1">
    <source>
        <dbReference type="EMBL" id="RCX00498.1"/>
    </source>
</evidence>
<sequence>MSFNVDTIAPFRKEAKKLIKKYPSLKKEFAELGSLFHQTPLPALLLAIIATKYVWPSLQKAKENPVEQGLLPIFTWPIIPSS</sequence>
<name>A0A368ZW19_9FLAO</name>
<accession>A0A368ZW19</accession>
<protein>
    <submittedName>
        <fullName evidence="1">Uncharacterized protein</fullName>
    </submittedName>
</protein>
<organism evidence="1 2">
    <name type="scientific">Schleiferia thermophila</name>
    <dbReference type="NCBI Taxonomy" id="884107"/>
    <lineage>
        <taxon>Bacteria</taxon>
        <taxon>Pseudomonadati</taxon>
        <taxon>Bacteroidota</taxon>
        <taxon>Flavobacteriia</taxon>
        <taxon>Flavobacteriales</taxon>
        <taxon>Schleiferiaceae</taxon>
        <taxon>Schleiferia</taxon>
    </lineage>
</organism>
<evidence type="ECO:0000313" key="2">
    <source>
        <dbReference type="Proteomes" id="UP000253517"/>
    </source>
</evidence>
<comment type="caution">
    <text evidence="1">The sequence shown here is derived from an EMBL/GenBank/DDBJ whole genome shotgun (WGS) entry which is preliminary data.</text>
</comment>
<dbReference type="EMBL" id="QPJS01000014">
    <property type="protein sequence ID" value="RCX00498.1"/>
    <property type="molecule type" value="Genomic_DNA"/>
</dbReference>